<organism evidence="1">
    <name type="scientific">uncultured Caudovirales phage</name>
    <dbReference type="NCBI Taxonomy" id="2100421"/>
    <lineage>
        <taxon>Viruses</taxon>
        <taxon>Duplodnaviria</taxon>
        <taxon>Heunggongvirae</taxon>
        <taxon>Uroviricota</taxon>
        <taxon>Caudoviricetes</taxon>
        <taxon>Peduoviridae</taxon>
        <taxon>Maltschvirus</taxon>
        <taxon>Maltschvirus maltsch</taxon>
    </lineage>
</organism>
<protein>
    <submittedName>
        <fullName evidence="1">Uncharacterized protein</fullName>
    </submittedName>
</protein>
<dbReference type="EMBL" id="LR796916">
    <property type="protein sequence ID" value="CAB4175319.1"/>
    <property type="molecule type" value="Genomic_DNA"/>
</dbReference>
<gene>
    <name evidence="2" type="ORF">UFOVP1247_109</name>
    <name evidence="1" type="ORF">UFOVP970_149</name>
</gene>
<evidence type="ECO:0000313" key="2">
    <source>
        <dbReference type="EMBL" id="CAB4193608.1"/>
    </source>
</evidence>
<proteinExistence type="predicted"/>
<reference evidence="1" key="1">
    <citation type="submission" date="2020-05" db="EMBL/GenBank/DDBJ databases">
        <authorList>
            <person name="Chiriac C."/>
            <person name="Salcher M."/>
            <person name="Ghai R."/>
            <person name="Kavagutti S V."/>
        </authorList>
    </citation>
    <scope>NUCLEOTIDE SEQUENCE</scope>
</reference>
<evidence type="ECO:0000313" key="1">
    <source>
        <dbReference type="EMBL" id="CAB4175319.1"/>
    </source>
</evidence>
<name>A0A6J5PTX5_9CAUD</name>
<sequence length="90" mass="10277">MHIPIIGEYRLIPKGTPVWSIHNQLSITLSDDEIIEITNTVMLSDYVYGIPKQLLFNIPGYIPTLIGRGRDEWGISYSQTEPYSVPKPQF</sequence>
<accession>A0A6J5PTX5</accession>
<dbReference type="EMBL" id="LR797195">
    <property type="protein sequence ID" value="CAB4193608.1"/>
    <property type="molecule type" value="Genomic_DNA"/>
</dbReference>